<dbReference type="Gene3D" id="1.10.3990.20">
    <property type="entry name" value="protein bp1543"/>
    <property type="match status" value="1"/>
</dbReference>
<feature type="domain" description="Ribbon-helix-helix" evidence="1">
    <location>
        <begin position="4"/>
        <end position="66"/>
    </location>
</feature>
<accession>A0A2P7ANF6</accession>
<dbReference type="InterPro" id="IPR027373">
    <property type="entry name" value="RHH_dom"/>
</dbReference>
<evidence type="ECO:0000313" key="2">
    <source>
        <dbReference type="EMBL" id="PSH55741.1"/>
    </source>
</evidence>
<name>A0A2P7ANF6_9HYPH</name>
<keyword evidence="3" id="KW-1185">Reference proteome</keyword>
<protein>
    <submittedName>
        <fullName evidence="2">Aryl-sulfate sulfotransferase</fullName>
    </submittedName>
</protein>
<keyword evidence="2" id="KW-0808">Transferase</keyword>
<comment type="caution">
    <text evidence="2">The sequence shown here is derived from an EMBL/GenBank/DDBJ whole genome shotgun (WGS) entry which is preliminary data.</text>
</comment>
<organism evidence="2 3">
    <name type="scientific">Phyllobacterium endophyticum</name>
    <dbReference type="NCBI Taxonomy" id="1149773"/>
    <lineage>
        <taxon>Bacteria</taxon>
        <taxon>Pseudomonadati</taxon>
        <taxon>Pseudomonadota</taxon>
        <taxon>Alphaproteobacteria</taxon>
        <taxon>Hyphomicrobiales</taxon>
        <taxon>Phyllobacteriaceae</taxon>
        <taxon>Phyllobacterium</taxon>
    </lineage>
</organism>
<reference evidence="3" key="1">
    <citation type="submission" date="2017-11" db="EMBL/GenBank/DDBJ databases">
        <authorList>
            <person name="Kuznetsova I."/>
            <person name="Sazanova A."/>
            <person name="Chirak E."/>
            <person name="Safronova V."/>
            <person name="Willems A."/>
        </authorList>
    </citation>
    <scope>NUCLEOTIDE SEQUENCE [LARGE SCALE GENOMIC DNA]</scope>
    <source>
        <strain evidence="3">PEPV15</strain>
    </source>
</reference>
<dbReference type="GO" id="GO:0016740">
    <property type="term" value="F:transferase activity"/>
    <property type="evidence" value="ECO:0007669"/>
    <property type="project" value="UniProtKB-KW"/>
</dbReference>
<dbReference type="Proteomes" id="UP000241158">
    <property type="component" value="Unassembled WGS sequence"/>
</dbReference>
<proteinExistence type="predicted"/>
<dbReference type="InterPro" id="IPR038268">
    <property type="entry name" value="RHH_sf"/>
</dbReference>
<dbReference type="RefSeq" id="WP_106718151.1">
    <property type="nucleotide sequence ID" value="NZ_JACHXT010000001.1"/>
</dbReference>
<dbReference type="AlphaFoldDB" id="A0A2P7ANF6"/>
<dbReference type="EMBL" id="PGGN01000004">
    <property type="protein sequence ID" value="PSH55741.1"/>
    <property type="molecule type" value="Genomic_DNA"/>
</dbReference>
<sequence length="87" mass="9896">MSVRKRSVTIRGHRTSFSLEDPFYEIIASIAADRGLTLAGLIAEIDEGRDRNFNLSSALRIYALNWVRSDSRKSVQTPVSTHEYPER</sequence>
<gene>
    <name evidence="2" type="ORF">CU100_18870</name>
</gene>
<evidence type="ECO:0000313" key="3">
    <source>
        <dbReference type="Proteomes" id="UP000241158"/>
    </source>
</evidence>
<dbReference type="OrthoDB" id="7477016at2"/>
<dbReference type="Pfam" id="PF13467">
    <property type="entry name" value="RHH_4"/>
    <property type="match status" value="1"/>
</dbReference>
<evidence type="ECO:0000259" key="1">
    <source>
        <dbReference type="Pfam" id="PF13467"/>
    </source>
</evidence>